<organism evidence="3 4">
    <name type="scientific">Sulfuriroseicoccus oceanibius</name>
    <dbReference type="NCBI Taxonomy" id="2707525"/>
    <lineage>
        <taxon>Bacteria</taxon>
        <taxon>Pseudomonadati</taxon>
        <taxon>Verrucomicrobiota</taxon>
        <taxon>Verrucomicrobiia</taxon>
        <taxon>Verrucomicrobiales</taxon>
        <taxon>Verrucomicrobiaceae</taxon>
        <taxon>Sulfuriroseicoccus</taxon>
    </lineage>
</organism>
<dbReference type="KEGG" id="soa:G3M56_002525"/>
<dbReference type="EMBL" id="CP066776">
    <property type="protein sequence ID" value="QQL45483.1"/>
    <property type="molecule type" value="Genomic_DNA"/>
</dbReference>
<dbReference type="Proteomes" id="UP000475117">
    <property type="component" value="Chromosome"/>
</dbReference>
<protein>
    <submittedName>
        <fullName evidence="3">Uncharacterized protein</fullName>
    </submittedName>
</protein>
<evidence type="ECO:0000256" key="1">
    <source>
        <dbReference type="SAM" id="MobiDB-lite"/>
    </source>
</evidence>
<feature type="region of interest" description="Disordered" evidence="1">
    <location>
        <begin position="135"/>
        <end position="159"/>
    </location>
</feature>
<dbReference type="AlphaFoldDB" id="A0A6B3LE84"/>
<feature type="chain" id="PRO_5043377662" evidence="2">
    <location>
        <begin position="24"/>
        <end position="159"/>
    </location>
</feature>
<keyword evidence="2" id="KW-0732">Signal</keyword>
<reference evidence="3 4" key="1">
    <citation type="submission" date="2020-12" db="EMBL/GenBank/DDBJ databases">
        <title>Sulforoseuscoccus oceanibium gen. nov., sp. nov., a representative of the phylum Verrucomicrobia with special cytoplasmic membrane, and proposal of Sulforoseuscoccusaceae fam. nov.</title>
        <authorList>
            <person name="Xi F."/>
        </authorList>
    </citation>
    <scope>NUCLEOTIDE SEQUENCE [LARGE SCALE GENOMIC DNA]</scope>
    <source>
        <strain evidence="3 4">T37</strain>
    </source>
</reference>
<feature type="signal peptide" evidence="2">
    <location>
        <begin position="1"/>
        <end position="23"/>
    </location>
</feature>
<accession>A0A6B3LE84</accession>
<name>A0A6B3LE84_9BACT</name>
<evidence type="ECO:0000256" key="2">
    <source>
        <dbReference type="SAM" id="SignalP"/>
    </source>
</evidence>
<evidence type="ECO:0000313" key="3">
    <source>
        <dbReference type="EMBL" id="QQL45483.1"/>
    </source>
</evidence>
<keyword evidence="4" id="KW-1185">Reference proteome</keyword>
<sequence length="159" mass="17291">MKKLAYLLTVVAGVIALPLSAHAADQADYEKLGDKMVALIGKMVDQVESVTDEATADTAVAAIQKLAKEEVPKISEEMKKLGKPSAEIEEAMNKKLQTQMEGHMTRMMTAMMSLAQKDPAAMQKLQGGMESFFNAMQESDPWEGKEADEAPAEEEKEAA</sequence>
<evidence type="ECO:0000313" key="4">
    <source>
        <dbReference type="Proteomes" id="UP000475117"/>
    </source>
</evidence>
<gene>
    <name evidence="3" type="ORF">G3M56_002525</name>
</gene>
<feature type="compositionally biased region" description="Acidic residues" evidence="1">
    <location>
        <begin position="149"/>
        <end position="159"/>
    </location>
</feature>
<dbReference type="RefSeq" id="WP_164365683.1">
    <property type="nucleotide sequence ID" value="NZ_CP066776.1"/>
</dbReference>
<proteinExistence type="predicted"/>